<protein>
    <submittedName>
        <fullName evidence="1">Uncharacterized protein</fullName>
    </submittedName>
</protein>
<evidence type="ECO:0000313" key="1">
    <source>
        <dbReference type="EMBL" id="KYQ50351.1"/>
    </source>
</evidence>
<sequence>MVYSLQGHAYDFSELRDIVAALRPKKVEILCGKDIKTFVYGNGILALTKEGKVCSKIMSNS</sequence>
<dbReference type="Proteomes" id="UP000075809">
    <property type="component" value="Unassembled WGS sequence"/>
</dbReference>
<accession>A0A151WRC3</accession>
<evidence type="ECO:0000313" key="2">
    <source>
        <dbReference type="Proteomes" id="UP000075809"/>
    </source>
</evidence>
<name>A0A151WRC3_9HYME</name>
<dbReference type="AlphaFoldDB" id="A0A151WRC3"/>
<proteinExistence type="predicted"/>
<keyword evidence="2" id="KW-1185">Reference proteome</keyword>
<reference evidence="1 2" key="1">
    <citation type="submission" date="2015-09" db="EMBL/GenBank/DDBJ databases">
        <title>Trachymyrmex zeteki WGS genome.</title>
        <authorList>
            <person name="Nygaard S."/>
            <person name="Hu H."/>
            <person name="Boomsma J."/>
            <person name="Zhang G."/>
        </authorList>
    </citation>
    <scope>NUCLEOTIDE SEQUENCE [LARGE SCALE GENOMIC DNA]</scope>
    <source>
        <strain evidence="1">Tzet28-1</strain>
        <tissue evidence="1">Whole body</tissue>
    </source>
</reference>
<gene>
    <name evidence="1" type="ORF">ALC60_10561</name>
</gene>
<organism evidence="1 2">
    <name type="scientific">Mycetomoellerius zeteki</name>
    <dbReference type="NCBI Taxonomy" id="64791"/>
    <lineage>
        <taxon>Eukaryota</taxon>
        <taxon>Metazoa</taxon>
        <taxon>Ecdysozoa</taxon>
        <taxon>Arthropoda</taxon>
        <taxon>Hexapoda</taxon>
        <taxon>Insecta</taxon>
        <taxon>Pterygota</taxon>
        <taxon>Neoptera</taxon>
        <taxon>Endopterygota</taxon>
        <taxon>Hymenoptera</taxon>
        <taxon>Apocrita</taxon>
        <taxon>Aculeata</taxon>
        <taxon>Formicoidea</taxon>
        <taxon>Formicidae</taxon>
        <taxon>Myrmicinae</taxon>
        <taxon>Mycetomoellerius</taxon>
    </lineage>
</organism>
<dbReference type="EMBL" id="KQ982811">
    <property type="protein sequence ID" value="KYQ50351.1"/>
    <property type="molecule type" value="Genomic_DNA"/>
</dbReference>